<evidence type="ECO:0000256" key="10">
    <source>
        <dbReference type="PROSITE-ProRule" id="PRU00221"/>
    </source>
</evidence>
<keyword evidence="4 10" id="KW-0853">WD repeat</keyword>
<dbReference type="RefSeq" id="XP_014151434.1">
    <property type="nucleotide sequence ID" value="XM_014295959.1"/>
</dbReference>
<evidence type="ECO:0000256" key="5">
    <source>
        <dbReference type="ARBA" id="ARBA00022737"/>
    </source>
</evidence>
<dbReference type="PROSITE" id="PS00678">
    <property type="entry name" value="WD_REPEATS_1"/>
    <property type="match status" value="1"/>
</dbReference>
<evidence type="ECO:0000256" key="6">
    <source>
        <dbReference type="ARBA" id="ARBA00023203"/>
    </source>
</evidence>
<dbReference type="InterPro" id="IPR015943">
    <property type="entry name" value="WD40/YVTN_repeat-like_dom_sf"/>
</dbReference>
<evidence type="ECO:0000313" key="11">
    <source>
        <dbReference type="EMBL" id="KNC77532.1"/>
    </source>
</evidence>
<dbReference type="Gene3D" id="2.130.10.10">
    <property type="entry name" value="YVTN repeat-like/Quinoprotein amine dehydrogenase"/>
    <property type="match status" value="1"/>
</dbReference>
<dbReference type="GO" id="GO:0005885">
    <property type="term" value="C:Arp2/3 protein complex"/>
    <property type="evidence" value="ECO:0007669"/>
    <property type="project" value="InterPro"/>
</dbReference>
<dbReference type="InterPro" id="IPR036322">
    <property type="entry name" value="WD40_repeat_dom_sf"/>
</dbReference>
<dbReference type="Pfam" id="PF00400">
    <property type="entry name" value="WD40"/>
    <property type="match status" value="2"/>
</dbReference>
<evidence type="ECO:0000256" key="2">
    <source>
        <dbReference type="ARBA" id="ARBA00006260"/>
    </source>
</evidence>
<comment type="similarity">
    <text evidence="2">Belongs to the WD repeat ARPC1 family.</text>
</comment>
<feature type="repeat" description="WD" evidence="10">
    <location>
        <begin position="29"/>
        <end position="60"/>
    </location>
</feature>
<dbReference type="AlphaFoldDB" id="A0A0L0FL67"/>
<sequence>MGKSEIHQVLEAKPIYCFAFNKDRTAGTLAEHGQTVTSIDWAPETNRIVTCGQDRNAYVWVNTDGEWKPTLVLLRVNRACTYVKWSPKEDKFAVCTGARMVSICNFEEDNDWWVSRHIKEDIRSTTTCVAWHPNNLIVAIGSSDFKVRLFGAAVKGVDKRPADCAWAPGSKLKSFGGLLHEFASPGSGWVHSVAFAPSGDKLAWVSHASSICAVNSAALDTVVSTPIAAKKTGTLDEAKVVKAKENSAMSKFKLMDAKGNTDKTGLDTVHQGAVTHMIPFAGEVGAYSRVATSGKDGKIVVWDL</sequence>
<dbReference type="EMBL" id="KQ242704">
    <property type="protein sequence ID" value="KNC77532.1"/>
    <property type="molecule type" value="Genomic_DNA"/>
</dbReference>
<dbReference type="SMART" id="SM00320">
    <property type="entry name" value="WD40"/>
    <property type="match status" value="5"/>
</dbReference>
<feature type="repeat" description="WD" evidence="10">
    <location>
        <begin position="290"/>
        <end position="304"/>
    </location>
</feature>
<dbReference type="GO" id="GO:0034314">
    <property type="term" value="P:Arp2/3 complex-mediated actin nucleation"/>
    <property type="evidence" value="ECO:0007669"/>
    <property type="project" value="InterPro"/>
</dbReference>
<dbReference type="PROSITE" id="PS50082">
    <property type="entry name" value="WD_REPEATS_2"/>
    <property type="match status" value="2"/>
</dbReference>
<evidence type="ECO:0000313" key="12">
    <source>
        <dbReference type="Proteomes" id="UP000054560"/>
    </source>
</evidence>
<evidence type="ECO:0000256" key="8">
    <source>
        <dbReference type="ARBA" id="ARBA00041244"/>
    </source>
</evidence>
<keyword evidence="7" id="KW-0206">Cytoskeleton</keyword>
<keyword evidence="5" id="KW-0677">Repeat</keyword>
<dbReference type="InterPro" id="IPR001680">
    <property type="entry name" value="WD40_rpt"/>
</dbReference>
<dbReference type="OrthoDB" id="406844at2759"/>
<reference evidence="11 12" key="1">
    <citation type="submission" date="2011-02" db="EMBL/GenBank/DDBJ databases">
        <title>The Genome Sequence of Sphaeroforma arctica JP610.</title>
        <authorList>
            <consortium name="The Broad Institute Genome Sequencing Platform"/>
            <person name="Russ C."/>
            <person name="Cuomo C."/>
            <person name="Young S.K."/>
            <person name="Zeng Q."/>
            <person name="Gargeya S."/>
            <person name="Alvarado L."/>
            <person name="Berlin A."/>
            <person name="Chapman S.B."/>
            <person name="Chen Z."/>
            <person name="Freedman E."/>
            <person name="Gellesch M."/>
            <person name="Goldberg J."/>
            <person name="Griggs A."/>
            <person name="Gujja S."/>
            <person name="Heilman E."/>
            <person name="Heiman D."/>
            <person name="Howarth C."/>
            <person name="Mehta T."/>
            <person name="Neiman D."/>
            <person name="Pearson M."/>
            <person name="Roberts A."/>
            <person name="Saif S."/>
            <person name="Shea T."/>
            <person name="Shenoy N."/>
            <person name="Sisk P."/>
            <person name="Stolte C."/>
            <person name="Sykes S."/>
            <person name="White J."/>
            <person name="Yandava C."/>
            <person name="Burger G."/>
            <person name="Gray M.W."/>
            <person name="Holland P.W.H."/>
            <person name="King N."/>
            <person name="Lang F.B.F."/>
            <person name="Roger A.J."/>
            <person name="Ruiz-Trillo I."/>
            <person name="Haas B."/>
            <person name="Nusbaum C."/>
            <person name="Birren B."/>
        </authorList>
    </citation>
    <scope>NUCLEOTIDE SEQUENCE [LARGE SCALE GENOMIC DNA]</scope>
    <source>
        <strain evidence="11 12">JP610</strain>
    </source>
</reference>
<dbReference type="InterPro" id="IPR017383">
    <property type="entry name" value="ARPC1"/>
</dbReference>
<comment type="subcellular location">
    <subcellularLocation>
        <location evidence="1">Cytoplasm</location>
        <location evidence="1">Cytoskeleton</location>
    </subcellularLocation>
</comment>
<dbReference type="SUPFAM" id="SSF50978">
    <property type="entry name" value="WD40 repeat-like"/>
    <property type="match status" value="1"/>
</dbReference>
<keyword evidence="12" id="KW-1185">Reference proteome</keyword>
<organism evidence="11 12">
    <name type="scientific">Sphaeroforma arctica JP610</name>
    <dbReference type="NCBI Taxonomy" id="667725"/>
    <lineage>
        <taxon>Eukaryota</taxon>
        <taxon>Ichthyosporea</taxon>
        <taxon>Ichthyophonida</taxon>
        <taxon>Sphaeroforma</taxon>
    </lineage>
</organism>
<evidence type="ECO:0000256" key="7">
    <source>
        <dbReference type="ARBA" id="ARBA00023212"/>
    </source>
</evidence>
<protein>
    <recommendedName>
        <fullName evidence="8">Arp2/3 complex 41 kDa subunit</fullName>
    </recommendedName>
    <alternativeName>
        <fullName evidence="9">p41-ARC</fullName>
    </alternativeName>
</protein>
<evidence type="ECO:0000256" key="1">
    <source>
        <dbReference type="ARBA" id="ARBA00004245"/>
    </source>
</evidence>
<dbReference type="PROSITE" id="PS50294">
    <property type="entry name" value="WD_REPEATS_REGION"/>
    <property type="match status" value="1"/>
</dbReference>
<dbReference type="Proteomes" id="UP000054560">
    <property type="component" value="Unassembled WGS sequence"/>
</dbReference>
<accession>A0A0L0FL67</accession>
<evidence type="ECO:0000256" key="9">
    <source>
        <dbReference type="ARBA" id="ARBA00041789"/>
    </source>
</evidence>
<keyword evidence="6" id="KW-0009">Actin-binding</keyword>
<dbReference type="GeneID" id="25910510"/>
<evidence type="ECO:0000256" key="3">
    <source>
        <dbReference type="ARBA" id="ARBA00022490"/>
    </source>
</evidence>
<keyword evidence="3" id="KW-0963">Cytoplasm</keyword>
<proteinExistence type="inferred from homology"/>
<dbReference type="STRING" id="667725.A0A0L0FL67"/>
<dbReference type="GO" id="GO:0051015">
    <property type="term" value="F:actin filament binding"/>
    <property type="evidence" value="ECO:0007669"/>
    <property type="project" value="TreeGrafter"/>
</dbReference>
<name>A0A0L0FL67_9EUKA</name>
<evidence type="ECO:0000256" key="4">
    <source>
        <dbReference type="ARBA" id="ARBA00022574"/>
    </source>
</evidence>
<dbReference type="PANTHER" id="PTHR10709:SF2">
    <property type="entry name" value="ACTIN-RELATED PROTEIN 2_3 COMPLEX SUBUNIT"/>
    <property type="match status" value="1"/>
</dbReference>
<gene>
    <name evidence="11" type="ORF">SARC_10006</name>
</gene>
<dbReference type="InterPro" id="IPR019775">
    <property type="entry name" value="WD40_repeat_CS"/>
</dbReference>
<dbReference type="PANTHER" id="PTHR10709">
    <property type="entry name" value="ACTIN-RELATED PROTEIN 2/3 COMPLEX SUBUNIT 1"/>
    <property type="match status" value="1"/>
</dbReference>
<dbReference type="eggNOG" id="KOG1523">
    <property type="taxonomic scope" value="Eukaryota"/>
</dbReference>